<dbReference type="SUPFAM" id="SSF53383">
    <property type="entry name" value="PLP-dependent transferases"/>
    <property type="match status" value="1"/>
</dbReference>
<organism evidence="11 12">
    <name type="scientific">Paracholeplasma vituli</name>
    <dbReference type="NCBI Taxonomy" id="69473"/>
    <lineage>
        <taxon>Bacteria</taxon>
        <taxon>Bacillati</taxon>
        <taxon>Mycoplasmatota</taxon>
        <taxon>Mollicutes</taxon>
        <taxon>Acholeplasmatales</taxon>
        <taxon>Acholeplasmataceae</taxon>
        <taxon>Paracholeplasma</taxon>
    </lineage>
</organism>
<dbReference type="Proteomes" id="UP001209076">
    <property type="component" value="Unassembled WGS sequence"/>
</dbReference>
<keyword evidence="11" id="KW-0808">Transferase</keyword>
<dbReference type="EC" id="2.8.1.7" evidence="3"/>
<dbReference type="RefSeq" id="WP_262096211.1">
    <property type="nucleotide sequence ID" value="NZ_JAOEGN010000007.1"/>
</dbReference>
<dbReference type="InterPro" id="IPR015422">
    <property type="entry name" value="PyrdxlP-dep_Trfase_small"/>
</dbReference>
<evidence type="ECO:0000256" key="4">
    <source>
        <dbReference type="ARBA" id="ARBA00022723"/>
    </source>
</evidence>
<dbReference type="GO" id="GO:0008483">
    <property type="term" value="F:transaminase activity"/>
    <property type="evidence" value="ECO:0007669"/>
    <property type="project" value="UniProtKB-KW"/>
</dbReference>
<evidence type="ECO:0000256" key="6">
    <source>
        <dbReference type="ARBA" id="ARBA00023004"/>
    </source>
</evidence>
<gene>
    <name evidence="11" type="ORF">N7603_04700</name>
</gene>
<keyword evidence="11" id="KW-0032">Aminotransferase</keyword>
<dbReference type="PROSITE" id="PS00595">
    <property type="entry name" value="AA_TRANSFER_CLASS_5"/>
    <property type="match status" value="1"/>
</dbReference>
<dbReference type="Gene3D" id="3.90.1150.10">
    <property type="entry name" value="Aspartate Aminotransferase, domain 1"/>
    <property type="match status" value="1"/>
</dbReference>
<evidence type="ECO:0000313" key="12">
    <source>
        <dbReference type="Proteomes" id="UP001209076"/>
    </source>
</evidence>
<dbReference type="Gene3D" id="1.10.260.50">
    <property type="match status" value="1"/>
</dbReference>
<comment type="cofactor">
    <cofactor evidence="1 9">
        <name>pyridoxal 5'-phosphate</name>
        <dbReference type="ChEBI" id="CHEBI:597326"/>
    </cofactor>
</comment>
<evidence type="ECO:0000256" key="2">
    <source>
        <dbReference type="ARBA" id="ARBA00006490"/>
    </source>
</evidence>
<evidence type="ECO:0000256" key="8">
    <source>
        <dbReference type="ARBA" id="ARBA00050776"/>
    </source>
</evidence>
<evidence type="ECO:0000256" key="9">
    <source>
        <dbReference type="RuleBase" id="RU004504"/>
    </source>
</evidence>
<keyword evidence="7" id="KW-0411">Iron-sulfur</keyword>
<dbReference type="InterPro" id="IPR020578">
    <property type="entry name" value="Aminotrans_V_PyrdxlP_BS"/>
</dbReference>
<comment type="catalytic activity">
    <reaction evidence="8">
        <text>(sulfur carrier)-H + L-cysteine = (sulfur carrier)-SH + L-alanine</text>
        <dbReference type="Rhea" id="RHEA:43892"/>
        <dbReference type="Rhea" id="RHEA-COMP:14737"/>
        <dbReference type="Rhea" id="RHEA-COMP:14739"/>
        <dbReference type="ChEBI" id="CHEBI:29917"/>
        <dbReference type="ChEBI" id="CHEBI:35235"/>
        <dbReference type="ChEBI" id="CHEBI:57972"/>
        <dbReference type="ChEBI" id="CHEBI:64428"/>
        <dbReference type="EC" id="2.8.1.7"/>
    </reaction>
</comment>
<dbReference type="Gene3D" id="3.40.640.10">
    <property type="entry name" value="Type I PLP-dependent aspartate aminotransferase-like (Major domain)"/>
    <property type="match status" value="1"/>
</dbReference>
<evidence type="ECO:0000313" key="11">
    <source>
        <dbReference type="EMBL" id="MCU0104951.1"/>
    </source>
</evidence>
<evidence type="ECO:0000259" key="10">
    <source>
        <dbReference type="Pfam" id="PF00266"/>
    </source>
</evidence>
<dbReference type="PANTHER" id="PTHR11601">
    <property type="entry name" value="CYSTEINE DESULFURYLASE FAMILY MEMBER"/>
    <property type="match status" value="1"/>
</dbReference>
<evidence type="ECO:0000256" key="3">
    <source>
        <dbReference type="ARBA" id="ARBA00012239"/>
    </source>
</evidence>
<protein>
    <recommendedName>
        <fullName evidence="3">cysteine desulfurase</fullName>
        <ecNumber evidence="3">2.8.1.7</ecNumber>
    </recommendedName>
</protein>
<keyword evidence="6" id="KW-0408">Iron</keyword>
<accession>A0ABT2PVH5</accession>
<dbReference type="PANTHER" id="PTHR11601:SF34">
    <property type="entry name" value="CYSTEINE DESULFURASE"/>
    <property type="match status" value="1"/>
</dbReference>
<evidence type="ECO:0000256" key="1">
    <source>
        <dbReference type="ARBA" id="ARBA00001933"/>
    </source>
</evidence>
<comment type="caution">
    <text evidence="11">The sequence shown here is derived from an EMBL/GenBank/DDBJ whole genome shotgun (WGS) entry which is preliminary data.</text>
</comment>
<feature type="domain" description="Aminotransferase class V" evidence="10">
    <location>
        <begin position="2"/>
        <end position="204"/>
    </location>
</feature>
<dbReference type="EMBL" id="JAOEGN010000007">
    <property type="protein sequence ID" value="MCU0104951.1"/>
    <property type="molecule type" value="Genomic_DNA"/>
</dbReference>
<name>A0ABT2PVH5_9MOLU</name>
<comment type="similarity">
    <text evidence="2">Belongs to the class-V pyridoxal-phosphate-dependent aminotransferase family. NifS/IscS subfamily.</text>
</comment>
<reference evidence="12" key="1">
    <citation type="submission" date="2023-07" db="EMBL/GenBank/DDBJ databases">
        <title>Novel Mycoplasma species identified in domestic and wild animals.</title>
        <authorList>
            <person name="Volokhov D.V."/>
            <person name="Furtak V.A."/>
            <person name="Zagorodnyaya T.A."/>
        </authorList>
    </citation>
    <scope>NUCLEOTIDE SEQUENCE [LARGE SCALE GENOMIC DNA]</scope>
    <source>
        <strain evidence="12">92-19</strain>
    </source>
</reference>
<keyword evidence="12" id="KW-1185">Reference proteome</keyword>
<evidence type="ECO:0000256" key="7">
    <source>
        <dbReference type="ARBA" id="ARBA00023014"/>
    </source>
</evidence>
<keyword evidence="4" id="KW-0479">Metal-binding</keyword>
<dbReference type="Pfam" id="PF00266">
    <property type="entry name" value="Aminotran_5"/>
    <property type="match status" value="1"/>
</dbReference>
<dbReference type="InterPro" id="IPR015421">
    <property type="entry name" value="PyrdxlP-dep_Trfase_major"/>
</dbReference>
<sequence>MKKIVHEQGSILHVDAVQMLAHIPIDLKALNVDMMTLSGHKIEGPKGIGLLYKKSTIELEPIIHGGGQETHLRAGTESVIGIVGFEKALEVLSLKYDQKHKHLSELSKAFIHQLKEKMPFQLLGPEIGPNRIPGLLSLSIPDVVGLKIQFKLNQKHIYVSTGSACHTHEVGVSHVIEAIQAPYKEGIIRVSFGMDTVIEDIPYLVEQFYEAYDQLI</sequence>
<keyword evidence="5" id="KW-0663">Pyridoxal phosphate</keyword>
<dbReference type="InterPro" id="IPR015424">
    <property type="entry name" value="PyrdxlP-dep_Trfase"/>
</dbReference>
<dbReference type="InterPro" id="IPR000192">
    <property type="entry name" value="Aminotrans_V_dom"/>
</dbReference>
<evidence type="ECO:0000256" key="5">
    <source>
        <dbReference type="ARBA" id="ARBA00022898"/>
    </source>
</evidence>
<proteinExistence type="inferred from homology"/>